<dbReference type="RefSeq" id="WP_188070502.1">
    <property type="nucleotide sequence ID" value="NZ_BSPS01000014.1"/>
</dbReference>
<dbReference type="AlphaFoldDB" id="A0A7W6BDL4"/>
<feature type="region of interest" description="Disordered" evidence="1">
    <location>
        <begin position="21"/>
        <end position="63"/>
    </location>
</feature>
<protein>
    <submittedName>
        <fullName evidence="3">Copper resistance protein B</fullName>
    </submittedName>
</protein>
<dbReference type="SUPFAM" id="SSF103515">
    <property type="entry name" value="Autotransporter"/>
    <property type="match status" value="1"/>
</dbReference>
<dbReference type="Pfam" id="PF05275">
    <property type="entry name" value="CopB"/>
    <property type="match status" value="1"/>
</dbReference>
<comment type="caution">
    <text evidence="3">The sequence shown here is derived from an EMBL/GenBank/DDBJ whole genome shotgun (WGS) entry which is preliminary data.</text>
</comment>
<dbReference type="InterPro" id="IPR007939">
    <property type="entry name" value="Cu-R_B_prcur"/>
</dbReference>
<proteinExistence type="predicted"/>
<feature type="signal peptide" evidence="2">
    <location>
        <begin position="1"/>
        <end position="21"/>
    </location>
</feature>
<feature type="chain" id="PRO_5031423542" evidence="2">
    <location>
        <begin position="22"/>
        <end position="294"/>
    </location>
</feature>
<sequence length="294" mass="31934">MSRAWMLALPPLLAAAPPALAQEDHSVHGGHESHDGHAGHGAPAQPFGSAPSPAPSPPADHAADAWFDPAAMAAARAVLRKESGGMGASMLMIDRLEWRPARGANGYAWEVEGWAGGDIDRLAFKSKGEGVSGARPEQAEVQAGWSHALDPWFNLRLGVRQDLRPRPMRTQAVLAVEGLAPYWFEVEGEAFVSHKGEVTARAEASYDQRITQSLILQPAAELNLSAQHMPELDTGAGLTSIELGLRLRYEVVREFAPYVGLHWERKLGETARLHRAKGEDPDSLRLVAGVRFWF</sequence>
<keyword evidence="2" id="KW-0732">Signal</keyword>
<keyword evidence="4" id="KW-1185">Reference proteome</keyword>
<dbReference type="GO" id="GO:0005507">
    <property type="term" value="F:copper ion binding"/>
    <property type="evidence" value="ECO:0007669"/>
    <property type="project" value="InterPro"/>
</dbReference>
<reference evidence="3 4" key="1">
    <citation type="submission" date="2020-08" db="EMBL/GenBank/DDBJ databases">
        <title>Genomic Encyclopedia of Type Strains, Phase IV (KMG-IV): sequencing the most valuable type-strain genomes for metagenomic binning, comparative biology and taxonomic classification.</title>
        <authorList>
            <person name="Goeker M."/>
        </authorList>
    </citation>
    <scope>NUCLEOTIDE SEQUENCE [LARGE SCALE GENOMIC DNA]</scope>
    <source>
        <strain evidence="3 4">DSM 26189</strain>
    </source>
</reference>
<dbReference type="EMBL" id="JACIDT010000002">
    <property type="protein sequence ID" value="MBB3924931.1"/>
    <property type="molecule type" value="Genomic_DNA"/>
</dbReference>
<dbReference type="GO" id="GO:0006878">
    <property type="term" value="P:intracellular copper ion homeostasis"/>
    <property type="evidence" value="ECO:0007669"/>
    <property type="project" value="InterPro"/>
</dbReference>
<organism evidence="3 4">
    <name type="scientific">Sphingobium jiangsuense</name>
    <dbReference type="NCBI Taxonomy" id="870476"/>
    <lineage>
        <taxon>Bacteria</taxon>
        <taxon>Pseudomonadati</taxon>
        <taxon>Pseudomonadota</taxon>
        <taxon>Alphaproteobacteria</taxon>
        <taxon>Sphingomonadales</taxon>
        <taxon>Sphingomonadaceae</taxon>
        <taxon>Sphingobium</taxon>
    </lineage>
</organism>
<feature type="compositionally biased region" description="Low complexity" evidence="1">
    <location>
        <begin position="42"/>
        <end position="51"/>
    </location>
</feature>
<dbReference type="Proteomes" id="UP000571950">
    <property type="component" value="Unassembled WGS sequence"/>
</dbReference>
<dbReference type="GO" id="GO:0009279">
    <property type="term" value="C:cell outer membrane"/>
    <property type="evidence" value="ECO:0007669"/>
    <property type="project" value="InterPro"/>
</dbReference>
<name>A0A7W6BDL4_9SPHN</name>
<gene>
    <name evidence="3" type="ORF">GGR43_000632</name>
</gene>
<evidence type="ECO:0000313" key="4">
    <source>
        <dbReference type="Proteomes" id="UP000571950"/>
    </source>
</evidence>
<dbReference type="InterPro" id="IPR036709">
    <property type="entry name" value="Autotransporte_beta_dom_sf"/>
</dbReference>
<feature type="compositionally biased region" description="Basic and acidic residues" evidence="1">
    <location>
        <begin position="22"/>
        <end position="38"/>
    </location>
</feature>
<evidence type="ECO:0000313" key="3">
    <source>
        <dbReference type="EMBL" id="MBB3924931.1"/>
    </source>
</evidence>
<evidence type="ECO:0000256" key="2">
    <source>
        <dbReference type="SAM" id="SignalP"/>
    </source>
</evidence>
<evidence type="ECO:0000256" key="1">
    <source>
        <dbReference type="SAM" id="MobiDB-lite"/>
    </source>
</evidence>
<accession>A0A7W6BDL4</accession>